<dbReference type="EMBL" id="JARQWQ010000015">
    <property type="protein sequence ID" value="KAK2566931.1"/>
    <property type="molecule type" value="Genomic_DNA"/>
</dbReference>
<comment type="caution">
    <text evidence="1">The sequence shown here is derived from an EMBL/GenBank/DDBJ whole genome shotgun (WGS) entry which is preliminary data.</text>
</comment>
<protein>
    <submittedName>
        <fullName evidence="1">Uncharacterized protein</fullName>
    </submittedName>
</protein>
<evidence type="ECO:0000313" key="1">
    <source>
        <dbReference type="EMBL" id="KAK2566931.1"/>
    </source>
</evidence>
<name>A0AAD9QTR5_ACRCE</name>
<organism evidence="1 2">
    <name type="scientific">Acropora cervicornis</name>
    <name type="common">Staghorn coral</name>
    <dbReference type="NCBI Taxonomy" id="6130"/>
    <lineage>
        <taxon>Eukaryota</taxon>
        <taxon>Metazoa</taxon>
        <taxon>Cnidaria</taxon>
        <taxon>Anthozoa</taxon>
        <taxon>Hexacorallia</taxon>
        <taxon>Scleractinia</taxon>
        <taxon>Astrocoeniina</taxon>
        <taxon>Acroporidae</taxon>
        <taxon>Acropora</taxon>
    </lineage>
</organism>
<gene>
    <name evidence="1" type="ORF">P5673_008691</name>
</gene>
<accession>A0AAD9QTR5</accession>
<reference evidence="1" key="2">
    <citation type="journal article" date="2023" name="Science">
        <title>Genomic signatures of disease resistance in endangered staghorn corals.</title>
        <authorList>
            <person name="Vollmer S.V."/>
            <person name="Selwyn J.D."/>
            <person name="Despard B.A."/>
            <person name="Roesel C.L."/>
        </authorList>
    </citation>
    <scope>NUCLEOTIDE SEQUENCE</scope>
    <source>
        <strain evidence="1">K2</strain>
    </source>
</reference>
<proteinExistence type="predicted"/>
<dbReference type="AlphaFoldDB" id="A0AAD9QTR5"/>
<reference evidence="1" key="1">
    <citation type="journal article" date="2023" name="G3 (Bethesda)">
        <title>Whole genome assembly and annotation of the endangered Caribbean coral Acropora cervicornis.</title>
        <authorList>
            <person name="Selwyn J.D."/>
            <person name="Vollmer S.V."/>
        </authorList>
    </citation>
    <scope>NUCLEOTIDE SEQUENCE</scope>
    <source>
        <strain evidence="1">K2</strain>
    </source>
</reference>
<keyword evidence="2" id="KW-1185">Reference proteome</keyword>
<evidence type="ECO:0000313" key="2">
    <source>
        <dbReference type="Proteomes" id="UP001249851"/>
    </source>
</evidence>
<dbReference type="Proteomes" id="UP001249851">
    <property type="component" value="Unassembled WGS sequence"/>
</dbReference>
<sequence>MFNQLVKVDLSIKRELNSLLKGQTISSSNSLDNEKRNKRVKGVERVEQAVTWMGSRRFSMKSYKCIVDSLLLDMSTTLQCTVVSLVKTKAIRIIRFKVFAYLKYIFNVFHRRYGRIKQSGPKTSPCGIRTVKRHKRTTEASETKSFCFGK</sequence>